<keyword evidence="3" id="KW-0812">Transmembrane</keyword>
<protein>
    <submittedName>
        <fullName evidence="5">Sterol 24-C-methyltransferase erg-4</fullName>
    </submittedName>
</protein>
<comment type="caution">
    <text evidence="5">The sequence shown here is derived from an EMBL/GenBank/DDBJ whole genome shotgun (WGS) entry which is preliminary data.</text>
</comment>
<sequence length="302" mass="33674">MASSAQEPLVNKNKSLQDYYTSLESRIGYRLVLGGTRHFGYYTPGTYWPFPIGKHLRAMEDHLISSLALAKGSKILDAGCGVGHVAMHLARKGYRVHGLDVVDHHVYKAKKHVKAAGLEGKVEISKGDYHHLESFADGSFDGAYTMETFVHATEPEVAAAEFFRVIRPGGSLVMNEYDHLDFETQSQEISDSWTTINKYSSMPANARFVRGVLEGILQESGFEDIKVEDLSENILPMVRMFYILAFIPYTIISFLGLKAYFVNTVAGYESYAYRGPVRYITVTAKKPLGPVEVKTGEGKKAR</sequence>
<evidence type="ECO:0000259" key="4">
    <source>
        <dbReference type="Pfam" id="PF08241"/>
    </source>
</evidence>
<keyword evidence="6" id="KW-1185">Reference proteome</keyword>
<evidence type="ECO:0000313" key="5">
    <source>
        <dbReference type="EMBL" id="TVY68992.1"/>
    </source>
</evidence>
<keyword evidence="3" id="KW-0472">Membrane</keyword>
<gene>
    <name evidence="5" type="primary">erg-4</name>
    <name evidence="5" type="ORF">LSUE1_G007528</name>
</gene>
<feature type="transmembrane region" description="Helical" evidence="3">
    <location>
        <begin position="241"/>
        <end position="261"/>
    </location>
</feature>
<dbReference type="InterPro" id="IPR013216">
    <property type="entry name" value="Methyltransf_11"/>
</dbReference>
<dbReference type="CDD" id="cd02440">
    <property type="entry name" value="AdoMet_MTases"/>
    <property type="match status" value="1"/>
</dbReference>
<dbReference type="Gene3D" id="3.40.50.150">
    <property type="entry name" value="Vaccinia Virus protein VP39"/>
    <property type="match status" value="1"/>
</dbReference>
<evidence type="ECO:0000256" key="3">
    <source>
        <dbReference type="SAM" id="Phobius"/>
    </source>
</evidence>
<dbReference type="InterPro" id="IPR050447">
    <property type="entry name" value="Erg6_SMT_methyltransf"/>
</dbReference>
<dbReference type="EMBL" id="QGMK01001346">
    <property type="protein sequence ID" value="TVY68992.1"/>
    <property type="molecule type" value="Genomic_DNA"/>
</dbReference>
<dbReference type="PANTHER" id="PTHR44068:SF1">
    <property type="entry name" value="HYPOTHETICAL LOC100005854"/>
    <property type="match status" value="1"/>
</dbReference>
<keyword evidence="3" id="KW-1133">Transmembrane helix</keyword>
<reference evidence="5 6" key="1">
    <citation type="submission" date="2018-05" db="EMBL/GenBank/DDBJ databases">
        <title>Genome sequencing and assembly of the regulated plant pathogen Lachnellula willkommii and related sister species for the development of diagnostic species identification markers.</title>
        <authorList>
            <person name="Giroux E."/>
            <person name="Bilodeau G."/>
        </authorList>
    </citation>
    <scope>NUCLEOTIDE SEQUENCE [LARGE SCALE GENOMIC DNA]</scope>
    <source>
        <strain evidence="5 6">CBS 268.59</strain>
    </source>
</reference>
<dbReference type="GO" id="GO:0003838">
    <property type="term" value="F:sterol 24-C-methyltransferase activity"/>
    <property type="evidence" value="ECO:0007669"/>
    <property type="project" value="TreeGrafter"/>
</dbReference>
<dbReference type="Pfam" id="PF08241">
    <property type="entry name" value="Methyltransf_11"/>
    <property type="match status" value="1"/>
</dbReference>
<dbReference type="PANTHER" id="PTHR44068">
    <property type="entry name" value="ZGC:194242"/>
    <property type="match status" value="1"/>
</dbReference>
<dbReference type="InterPro" id="IPR029063">
    <property type="entry name" value="SAM-dependent_MTases_sf"/>
</dbReference>
<name>A0A8T9BXS1_9HELO</name>
<dbReference type="SUPFAM" id="SSF53335">
    <property type="entry name" value="S-adenosyl-L-methionine-dependent methyltransferases"/>
    <property type="match status" value="1"/>
</dbReference>
<dbReference type="AlphaFoldDB" id="A0A8T9BXS1"/>
<dbReference type="OrthoDB" id="540004at2759"/>
<dbReference type="GO" id="GO:0005783">
    <property type="term" value="C:endoplasmic reticulum"/>
    <property type="evidence" value="ECO:0007669"/>
    <property type="project" value="TreeGrafter"/>
</dbReference>
<dbReference type="GO" id="GO:0006696">
    <property type="term" value="P:ergosterol biosynthetic process"/>
    <property type="evidence" value="ECO:0007669"/>
    <property type="project" value="TreeGrafter"/>
</dbReference>
<evidence type="ECO:0000313" key="6">
    <source>
        <dbReference type="Proteomes" id="UP000469558"/>
    </source>
</evidence>
<proteinExistence type="inferred from homology"/>
<dbReference type="Proteomes" id="UP000469558">
    <property type="component" value="Unassembled WGS sequence"/>
</dbReference>
<evidence type="ECO:0000256" key="2">
    <source>
        <dbReference type="ARBA" id="ARBA00038188"/>
    </source>
</evidence>
<organism evidence="5 6">
    <name type="scientific">Lachnellula suecica</name>
    <dbReference type="NCBI Taxonomy" id="602035"/>
    <lineage>
        <taxon>Eukaryota</taxon>
        <taxon>Fungi</taxon>
        <taxon>Dikarya</taxon>
        <taxon>Ascomycota</taxon>
        <taxon>Pezizomycotina</taxon>
        <taxon>Leotiomycetes</taxon>
        <taxon>Helotiales</taxon>
        <taxon>Lachnaceae</taxon>
        <taxon>Lachnellula</taxon>
    </lineage>
</organism>
<evidence type="ECO:0000256" key="1">
    <source>
        <dbReference type="ARBA" id="ARBA00022679"/>
    </source>
</evidence>
<comment type="similarity">
    <text evidence="2">Belongs to the class I-like SAM-binding methyltransferase superfamily. Erg6/SMT family.</text>
</comment>
<feature type="domain" description="Methyltransferase type 11" evidence="4">
    <location>
        <begin position="76"/>
        <end position="174"/>
    </location>
</feature>
<keyword evidence="1" id="KW-0808">Transferase</keyword>
<accession>A0A8T9BXS1</accession>